<evidence type="ECO:0000256" key="1">
    <source>
        <dbReference type="ARBA" id="ARBA00010247"/>
    </source>
</evidence>
<proteinExistence type="inferred from homology"/>
<dbReference type="Pfam" id="PF01779">
    <property type="entry name" value="Ribosomal_L29e"/>
    <property type="match status" value="1"/>
</dbReference>
<keyword evidence="7" id="KW-1185">Reference proteome</keyword>
<evidence type="ECO:0000256" key="3">
    <source>
        <dbReference type="ARBA" id="ARBA00023274"/>
    </source>
</evidence>
<dbReference type="InterPro" id="IPR002673">
    <property type="entry name" value="Ribosomal_eL29"/>
</dbReference>
<feature type="compositionally biased region" description="Basic residues" evidence="5">
    <location>
        <begin position="15"/>
        <end position="28"/>
    </location>
</feature>
<keyword evidence="3 4" id="KW-0687">Ribonucleoprotein</keyword>
<dbReference type="Proteomes" id="UP000236161">
    <property type="component" value="Unassembled WGS sequence"/>
</dbReference>
<dbReference type="STRING" id="1088818.A0A2I0ALA2"/>
<feature type="region of interest" description="Disordered" evidence="5">
    <location>
        <begin position="1"/>
        <end position="32"/>
    </location>
</feature>
<dbReference type="Gene3D" id="6.10.140.1730">
    <property type="match status" value="1"/>
</dbReference>
<evidence type="ECO:0000256" key="5">
    <source>
        <dbReference type="SAM" id="MobiDB-lite"/>
    </source>
</evidence>
<evidence type="ECO:0000313" key="7">
    <source>
        <dbReference type="Proteomes" id="UP000236161"/>
    </source>
</evidence>
<comment type="similarity">
    <text evidence="1 4">Belongs to the eukaryotic ribosomal protein eL29 family.</text>
</comment>
<evidence type="ECO:0000313" key="6">
    <source>
        <dbReference type="EMBL" id="PKA56324.1"/>
    </source>
</evidence>
<dbReference type="AlphaFoldDB" id="A0A2I0ALA2"/>
<dbReference type="OrthoDB" id="996720at2759"/>
<name>A0A2I0ALA2_9ASPA</name>
<sequence>MAKSKNHTAHNQSYKAHKNGIKMPRRQRQPSTKGVLTLEMTTVHSELENIKFEYHKMLVDIISWTHVTPPFAPFAVNGIPSPPVLLFQLSWHRCPPLLLPSTSPSISLSLSRCMSFSVFSFIHLYRSVMRKR</sequence>
<dbReference type="GO" id="GO:0003735">
    <property type="term" value="F:structural constituent of ribosome"/>
    <property type="evidence" value="ECO:0007669"/>
    <property type="project" value="UniProtKB-UniRule"/>
</dbReference>
<organism evidence="6 7">
    <name type="scientific">Apostasia shenzhenica</name>
    <dbReference type="NCBI Taxonomy" id="1088818"/>
    <lineage>
        <taxon>Eukaryota</taxon>
        <taxon>Viridiplantae</taxon>
        <taxon>Streptophyta</taxon>
        <taxon>Embryophyta</taxon>
        <taxon>Tracheophyta</taxon>
        <taxon>Spermatophyta</taxon>
        <taxon>Magnoliopsida</taxon>
        <taxon>Liliopsida</taxon>
        <taxon>Asparagales</taxon>
        <taxon>Orchidaceae</taxon>
        <taxon>Apostasioideae</taxon>
        <taxon>Apostasia</taxon>
    </lineage>
</organism>
<keyword evidence="2 4" id="KW-0689">Ribosomal protein</keyword>
<accession>A0A2I0ALA2</accession>
<reference evidence="6 7" key="1">
    <citation type="journal article" date="2017" name="Nature">
        <title>The Apostasia genome and the evolution of orchids.</title>
        <authorList>
            <person name="Zhang G.Q."/>
            <person name="Liu K.W."/>
            <person name="Li Z."/>
            <person name="Lohaus R."/>
            <person name="Hsiao Y.Y."/>
            <person name="Niu S.C."/>
            <person name="Wang J.Y."/>
            <person name="Lin Y.C."/>
            <person name="Xu Q."/>
            <person name="Chen L.J."/>
            <person name="Yoshida K."/>
            <person name="Fujiwara S."/>
            <person name="Wang Z.W."/>
            <person name="Zhang Y.Q."/>
            <person name="Mitsuda N."/>
            <person name="Wang M."/>
            <person name="Liu G.H."/>
            <person name="Pecoraro L."/>
            <person name="Huang H.X."/>
            <person name="Xiao X.J."/>
            <person name="Lin M."/>
            <person name="Wu X.Y."/>
            <person name="Wu W.L."/>
            <person name="Chen Y.Y."/>
            <person name="Chang S.B."/>
            <person name="Sakamoto S."/>
            <person name="Ohme-Takagi M."/>
            <person name="Yagi M."/>
            <person name="Zeng S.J."/>
            <person name="Shen C.Y."/>
            <person name="Yeh C.M."/>
            <person name="Luo Y.B."/>
            <person name="Tsai W.C."/>
            <person name="Van de Peer Y."/>
            <person name="Liu Z.J."/>
        </authorList>
    </citation>
    <scope>NUCLEOTIDE SEQUENCE [LARGE SCALE GENOMIC DNA]</scope>
    <source>
        <strain evidence="7">cv. Shenzhen</strain>
        <tissue evidence="6">Stem</tissue>
    </source>
</reference>
<dbReference type="GO" id="GO:0002181">
    <property type="term" value="P:cytoplasmic translation"/>
    <property type="evidence" value="ECO:0007669"/>
    <property type="project" value="TreeGrafter"/>
</dbReference>
<dbReference type="EMBL" id="KZ451974">
    <property type="protein sequence ID" value="PKA56324.1"/>
    <property type="molecule type" value="Genomic_DNA"/>
</dbReference>
<protein>
    <recommendedName>
        <fullName evidence="4">60S ribosomal protein L29</fullName>
    </recommendedName>
</protein>
<gene>
    <name evidence="6" type="primary">RPL29A</name>
    <name evidence="6" type="ORF">AXF42_Ash011254</name>
</gene>
<evidence type="ECO:0000256" key="4">
    <source>
        <dbReference type="RuleBase" id="RU364026"/>
    </source>
</evidence>
<dbReference type="PANTHER" id="PTHR12884">
    <property type="entry name" value="60S RIBOSOMAL PROTEIN L29"/>
    <property type="match status" value="1"/>
</dbReference>
<dbReference type="GO" id="GO:0022625">
    <property type="term" value="C:cytosolic large ribosomal subunit"/>
    <property type="evidence" value="ECO:0007669"/>
    <property type="project" value="TreeGrafter"/>
</dbReference>
<evidence type="ECO:0000256" key="2">
    <source>
        <dbReference type="ARBA" id="ARBA00022980"/>
    </source>
</evidence>
<dbReference type="PANTHER" id="PTHR12884:SF0">
    <property type="entry name" value="60S RIBOSOMAL PROTEIN L29"/>
    <property type="match status" value="1"/>
</dbReference>